<keyword evidence="1 2" id="KW-0732">Signal</keyword>
<dbReference type="AlphaFoldDB" id="A0A084IIC4"/>
<dbReference type="InterPro" id="IPR050902">
    <property type="entry name" value="ABC_Transporter_SBP"/>
</dbReference>
<dbReference type="STRING" id="1304275.C41B8_14860"/>
<dbReference type="eggNOG" id="COG0614">
    <property type="taxonomic scope" value="Bacteria"/>
</dbReference>
<dbReference type="Pfam" id="PF01497">
    <property type="entry name" value="Peripla_BP_2"/>
    <property type="match status" value="1"/>
</dbReference>
<dbReference type="PROSITE" id="PS50983">
    <property type="entry name" value="FE_B12_PBP"/>
    <property type="match status" value="1"/>
</dbReference>
<dbReference type="InterPro" id="IPR054828">
    <property type="entry name" value="Vit_B12_bind_prot"/>
</dbReference>
<evidence type="ECO:0000313" key="4">
    <source>
        <dbReference type="EMBL" id="KEZ76458.1"/>
    </source>
</evidence>
<dbReference type="EMBL" id="APNK01000029">
    <property type="protein sequence ID" value="KEZ76458.1"/>
    <property type="molecule type" value="Genomic_DNA"/>
</dbReference>
<dbReference type="RefSeq" id="WP_232226089.1">
    <property type="nucleotide sequence ID" value="NZ_APNK01000029.1"/>
</dbReference>
<protein>
    <submittedName>
        <fullName evidence="4">Fe3+-hydroxamate ABC transporter periplasmic binding protein</fullName>
    </submittedName>
</protein>
<sequence length="311" mass="33797">MMRRWAGGGPRALRNAGRLGLLVMLCVWAGSPALAAPVSVTDFTGHRVRLDHPARRIVALTPHLVENLFSAGLGDRVVGAVRYSNYPPAAKNIPRVGGYNSLSLEAIVARKPDLVVAWAEGGSPDIIKRLRALGIAVYVDDPRRLAGIARTIRDLGVLGHTEGTADRAATAFEHRIAGLRKRYAHRRPVSLFWEVWSDPLRTLSDAGMTGAVIKLCGGRNVFGHAPILAPQVSIESVIARDPQAIVASGVAETKPHWKAYWQQWPTIPAVAHHHFVAVDPDLISRPTVRLADGAAELCRGLDRVRKDLKAR</sequence>
<dbReference type="CDD" id="cd01144">
    <property type="entry name" value="BtuF"/>
    <property type="match status" value="1"/>
</dbReference>
<gene>
    <name evidence="4" type="ORF">C41B8_14860</name>
</gene>
<dbReference type="Gene3D" id="3.40.50.1980">
    <property type="entry name" value="Nitrogenase molybdenum iron protein domain"/>
    <property type="match status" value="2"/>
</dbReference>
<proteinExistence type="predicted"/>
<accession>A0A084IIC4</accession>
<dbReference type="PANTHER" id="PTHR30535">
    <property type="entry name" value="VITAMIN B12-BINDING PROTEIN"/>
    <property type="match status" value="1"/>
</dbReference>
<name>A0A084IIC4_SALHC</name>
<dbReference type="GO" id="GO:0071281">
    <property type="term" value="P:cellular response to iron ion"/>
    <property type="evidence" value="ECO:0007669"/>
    <property type="project" value="TreeGrafter"/>
</dbReference>
<feature type="signal peptide" evidence="2">
    <location>
        <begin position="1"/>
        <end position="35"/>
    </location>
</feature>
<dbReference type="InterPro" id="IPR002491">
    <property type="entry name" value="ABC_transptr_periplasmic_BD"/>
</dbReference>
<dbReference type="Proteomes" id="UP000028302">
    <property type="component" value="Unassembled WGS sequence"/>
</dbReference>
<evidence type="ECO:0000313" key="5">
    <source>
        <dbReference type="Proteomes" id="UP000028302"/>
    </source>
</evidence>
<comment type="caution">
    <text evidence="4">The sequence shown here is derived from an EMBL/GenBank/DDBJ whole genome shotgun (WGS) entry which is preliminary data.</text>
</comment>
<keyword evidence="5" id="KW-1185">Reference proteome</keyword>
<evidence type="ECO:0000256" key="1">
    <source>
        <dbReference type="ARBA" id="ARBA00022729"/>
    </source>
</evidence>
<organism evidence="4 5">
    <name type="scientific">Salinisphaera hydrothermalis (strain C41B8)</name>
    <dbReference type="NCBI Taxonomy" id="1304275"/>
    <lineage>
        <taxon>Bacteria</taxon>
        <taxon>Pseudomonadati</taxon>
        <taxon>Pseudomonadota</taxon>
        <taxon>Gammaproteobacteria</taxon>
        <taxon>Salinisphaerales</taxon>
        <taxon>Salinisphaeraceae</taxon>
        <taxon>Salinisphaera</taxon>
    </lineage>
</organism>
<evidence type="ECO:0000259" key="3">
    <source>
        <dbReference type="PROSITE" id="PS50983"/>
    </source>
</evidence>
<feature type="chain" id="PRO_5001776424" evidence="2">
    <location>
        <begin position="36"/>
        <end position="311"/>
    </location>
</feature>
<evidence type="ECO:0000256" key="2">
    <source>
        <dbReference type="SAM" id="SignalP"/>
    </source>
</evidence>
<dbReference type="NCBIfam" id="NF038402">
    <property type="entry name" value="TroA_like"/>
    <property type="match status" value="1"/>
</dbReference>
<dbReference type="SUPFAM" id="SSF53807">
    <property type="entry name" value="Helical backbone' metal receptor"/>
    <property type="match status" value="1"/>
</dbReference>
<feature type="domain" description="Fe/B12 periplasmic-binding" evidence="3">
    <location>
        <begin position="56"/>
        <end position="311"/>
    </location>
</feature>
<reference evidence="4 5" key="1">
    <citation type="submission" date="2013-03" db="EMBL/GenBank/DDBJ databases">
        <title>Salinisphaera hydrothermalis C41B8 Genome Sequencing.</title>
        <authorList>
            <person name="Li C."/>
            <person name="Lai Q."/>
            <person name="Shao Z."/>
        </authorList>
    </citation>
    <scope>NUCLEOTIDE SEQUENCE [LARGE SCALE GENOMIC DNA]</scope>
    <source>
        <strain evidence="4 5">C41B8</strain>
    </source>
</reference>
<dbReference type="PANTHER" id="PTHR30535:SF34">
    <property type="entry name" value="MOLYBDATE-BINDING PROTEIN MOLA"/>
    <property type="match status" value="1"/>
</dbReference>